<reference evidence="6 7" key="1">
    <citation type="journal article" date="2015" name="Proc. Natl. Acad. Sci. U.S.A.">
        <title>The resurrection genome of Boea hygrometrica: A blueprint for survival of dehydration.</title>
        <authorList>
            <person name="Xiao L."/>
            <person name="Yang G."/>
            <person name="Zhang L."/>
            <person name="Yang X."/>
            <person name="Zhao S."/>
            <person name="Ji Z."/>
            <person name="Zhou Q."/>
            <person name="Hu M."/>
            <person name="Wang Y."/>
            <person name="Chen M."/>
            <person name="Xu Y."/>
            <person name="Jin H."/>
            <person name="Xiao X."/>
            <person name="Hu G."/>
            <person name="Bao F."/>
            <person name="Hu Y."/>
            <person name="Wan P."/>
            <person name="Li L."/>
            <person name="Deng X."/>
            <person name="Kuang T."/>
            <person name="Xiang C."/>
            <person name="Zhu J.K."/>
            <person name="Oliver M.J."/>
            <person name="He Y."/>
        </authorList>
    </citation>
    <scope>NUCLEOTIDE SEQUENCE [LARGE SCALE GENOMIC DNA]</scope>
    <source>
        <strain evidence="7">cv. XS01</strain>
    </source>
</reference>
<evidence type="ECO:0000256" key="2">
    <source>
        <dbReference type="ARBA" id="ARBA00023004"/>
    </source>
</evidence>
<dbReference type="InterPro" id="IPR027443">
    <property type="entry name" value="IPNS-like_sf"/>
</dbReference>
<comment type="similarity">
    <text evidence="3">Belongs to the iron/ascorbate-dependent oxidoreductase family.</text>
</comment>
<keyword evidence="2 3" id="KW-0408">Iron</keyword>
<dbReference type="InterPro" id="IPR050231">
    <property type="entry name" value="Iron_ascorbate_oxido_reductase"/>
</dbReference>
<dbReference type="InterPro" id="IPR005123">
    <property type="entry name" value="Oxoglu/Fe-dep_dioxygenase_dom"/>
</dbReference>
<keyword evidence="7" id="KW-1185">Reference proteome</keyword>
<protein>
    <submittedName>
        <fullName evidence="6">Oxidoreductase family protein</fullName>
    </submittedName>
</protein>
<evidence type="ECO:0000256" key="4">
    <source>
        <dbReference type="SAM" id="MobiDB-lite"/>
    </source>
</evidence>
<dbReference type="SUPFAM" id="SSF51197">
    <property type="entry name" value="Clavaminate synthase-like"/>
    <property type="match status" value="1"/>
</dbReference>
<keyword evidence="1 3" id="KW-0479">Metal-binding</keyword>
<dbReference type="PROSITE" id="PS51471">
    <property type="entry name" value="FE2OG_OXY"/>
    <property type="match status" value="1"/>
</dbReference>
<dbReference type="EMBL" id="KV005645">
    <property type="protein sequence ID" value="KZV33966.1"/>
    <property type="molecule type" value="Genomic_DNA"/>
</dbReference>
<organism evidence="6 7">
    <name type="scientific">Dorcoceras hygrometricum</name>
    <dbReference type="NCBI Taxonomy" id="472368"/>
    <lineage>
        <taxon>Eukaryota</taxon>
        <taxon>Viridiplantae</taxon>
        <taxon>Streptophyta</taxon>
        <taxon>Embryophyta</taxon>
        <taxon>Tracheophyta</taxon>
        <taxon>Spermatophyta</taxon>
        <taxon>Magnoliopsida</taxon>
        <taxon>eudicotyledons</taxon>
        <taxon>Gunneridae</taxon>
        <taxon>Pentapetalae</taxon>
        <taxon>asterids</taxon>
        <taxon>lamiids</taxon>
        <taxon>Lamiales</taxon>
        <taxon>Gesneriaceae</taxon>
        <taxon>Didymocarpoideae</taxon>
        <taxon>Trichosporeae</taxon>
        <taxon>Loxocarpinae</taxon>
        <taxon>Dorcoceras</taxon>
    </lineage>
</organism>
<evidence type="ECO:0000259" key="5">
    <source>
        <dbReference type="PROSITE" id="PS51471"/>
    </source>
</evidence>
<dbReference type="GO" id="GO:0046872">
    <property type="term" value="F:metal ion binding"/>
    <property type="evidence" value="ECO:0007669"/>
    <property type="project" value="UniProtKB-KW"/>
</dbReference>
<dbReference type="InterPro" id="IPR044861">
    <property type="entry name" value="IPNS-like_FE2OG_OXY"/>
</dbReference>
<sequence length="353" mass="39606">MHLLPTPSHEMTNSDKNFDSSYPPFVLQNSIGVDYGGSDPSKPDSESEDSLPVVDLLSSRPGDIIDSSREWGMFRLVNHGVDSTVLTKILECAAKVFSLSFESKRGVFDGPIQYFWGSPAISLAGNARQASPYAQNLHWLEGFNVPLAKITQYKYGDDPLLESFRALLEEYGNQNSLVADKIFKTMAEDLNLSPTKSKSYISLASGLLRVYRYPRCPMSSELRWGISEHTDSSVVSILHQDQVGGLQVCMGGKWLDVKPCLDTLVVNVGDMMQAMSNDEYVSVKHRVKVNKEKDRISIGYFVFPTEDALIESPNYRPFTYANFQADRELDFKTFGTKIGLPRYKIIPEKSRIL</sequence>
<dbReference type="GO" id="GO:0002238">
    <property type="term" value="P:response to molecule of fungal origin"/>
    <property type="evidence" value="ECO:0007669"/>
    <property type="project" value="UniProtKB-ARBA"/>
</dbReference>
<name>A0A2Z7BPW7_9LAMI</name>
<feature type="domain" description="Fe2OG dioxygenase" evidence="5">
    <location>
        <begin position="203"/>
        <end position="304"/>
    </location>
</feature>
<dbReference type="PANTHER" id="PTHR47990">
    <property type="entry name" value="2-OXOGLUTARATE (2OG) AND FE(II)-DEPENDENT OXYGENASE SUPERFAMILY PROTEIN-RELATED"/>
    <property type="match status" value="1"/>
</dbReference>
<evidence type="ECO:0000313" key="7">
    <source>
        <dbReference type="Proteomes" id="UP000250235"/>
    </source>
</evidence>
<proteinExistence type="inferred from homology"/>
<gene>
    <name evidence="6" type="ORF">F511_04191</name>
</gene>
<dbReference type="PRINTS" id="PR00682">
    <property type="entry name" value="IPNSYNTHASE"/>
</dbReference>
<dbReference type="GO" id="GO:0016706">
    <property type="term" value="F:2-oxoglutarate-dependent dioxygenase activity"/>
    <property type="evidence" value="ECO:0007669"/>
    <property type="project" value="UniProtKB-ARBA"/>
</dbReference>
<dbReference type="Pfam" id="PF03171">
    <property type="entry name" value="2OG-FeII_Oxy"/>
    <property type="match status" value="1"/>
</dbReference>
<dbReference type="OrthoDB" id="288590at2759"/>
<dbReference type="InterPro" id="IPR026992">
    <property type="entry name" value="DIOX_N"/>
</dbReference>
<evidence type="ECO:0000256" key="3">
    <source>
        <dbReference type="RuleBase" id="RU003682"/>
    </source>
</evidence>
<feature type="region of interest" description="Disordered" evidence="4">
    <location>
        <begin position="1"/>
        <end position="51"/>
    </location>
</feature>
<dbReference type="Proteomes" id="UP000250235">
    <property type="component" value="Unassembled WGS sequence"/>
</dbReference>
<accession>A0A2Z7BPW7</accession>
<dbReference type="Pfam" id="PF14226">
    <property type="entry name" value="DIOX_N"/>
    <property type="match status" value="1"/>
</dbReference>
<dbReference type="Gene3D" id="2.60.120.330">
    <property type="entry name" value="B-lactam Antibiotic, Isopenicillin N Synthase, Chain"/>
    <property type="match status" value="1"/>
</dbReference>
<evidence type="ECO:0000256" key="1">
    <source>
        <dbReference type="ARBA" id="ARBA00022723"/>
    </source>
</evidence>
<dbReference type="GO" id="GO:0009805">
    <property type="term" value="P:coumarin biosynthetic process"/>
    <property type="evidence" value="ECO:0007669"/>
    <property type="project" value="UniProtKB-ARBA"/>
</dbReference>
<dbReference type="AlphaFoldDB" id="A0A2Z7BPW7"/>
<keyword evidence="3" id="KW-0560">Oxidoreductase</keyword>
<evidence type="ECO:0000313" key="6">
    <source>
        <dbReference type="EMBL" id="KZV33966.1"/>
    </source>
</evidence>